<dbReference type="InterPro" id="IPR001645">
    <property type="entry name" value="Folylpolyglutamate_synth"/>
</dbReference>
<evidence type="ECO:0000256" key="1">
    <source>
        <dbReference type="ARBA" id="ARBA00008276"/>
    </source>
</evidence>
<feature type="domain" description="Mur ligase central" evidence="7">
    <location>
        <begin position="25"/>
        <end position="167"/>
    </location>
</feature>
<organism evidence="8 9">
    <name type="scientific">Verruconis gallopava</name>
    <dbReference type="NCBI Taxonomy" id="253628"/>
    <lineage>
        <taxon>Eukaryota</taxon>
        <taxon>Fungi</taxon>
        <taxon>Dikarya</taxon>
        <taxon>Ascomycota</taxon>
        <taxon>Pezizomycotina</taxon>
        <taxon>Dothideomycetes</taxon>
        <taxon>Pleosporomycetidae</taxon>
        <taxon>Venturiales</taxon>
        <taxon>Sympoventuriaceae</taxon>
        <taxon>Verruconis</taxon>
    </lineage>
</organism>
<dbReference type="InterPro" id="IPR013221">
    <property type="entry name" value="Mur_ligase_cen"/>
</dbReference>
<dbReference type="GO" id="GO:0005739">
    <property type="term" value="C:mitochondrion"/>
    <property type="evidence" value="ECO:0007669"/>
    <property type="project" value="TreeGrafter"/>
</dbReference>
<protein>
    <recommendedName>
        <fullName evidence="7">Mur ligase central domain-containing protein</fullName>
    </recommendedName>
</protein>
<dbReference type="VEuPathDB" id="FungiDB:PV09_03802"/>
<evidence type="ECO:0000256" key="2">
    <source>
        <dbReference type="ARBA" id="ARBA00022598"/>
    </source>
</evidence>
<keyword evidence="9" id="KW-1185">Reference proteome</keyword>
<keyword evidence="4" id="KW-0547">Nucleotide-binding</keyword>
<dbReference type="Gene3D" id="3.90.190.20">
    <property type="entry name" value="Mur ligase, C-terminal domain"/>
    <property type="match status" value="1"/>
</dbReference>
<dbReference type="InterPro" id="IPR036565">
    <property type="entry name" value="Mur-like_cat_sf"/>
</dbReference>
<dbReference type="InterPro" id="IPR018109">
    <property type="entry name" value="Folylpolyglutamate_synth_CS"/>
</dbReference>
<evidence type="ECO:0000256" key="5">
    <source>
        <dbReference type="ARBA" id="ARBA00022840"/>
    </source>
</evidence>
<dbReference type="InterPro" id="IPR036615">
    <property type="entry name" value="Mur_ligase_C_dom_sf"/>
</dbReference>
<evidence type="ECO:0000313" key="9">
    <source>
        <dbReference type="Proteomes" id="UP000053259"/>
    </source>
</evidence>
<dbReference type="GO" id="GO:0004326">
    <property type="term" value="F:tetrahydrofolylpolyglutamate synthase activity"/>
    <property type="evidence" value="ECO:0007669"/>
    <property type="project" value="InterPro"/>
</dbReference>
<keyword evidence="5" id="KW-0067">ATP-binding</keyword>
<dbReference type="RefSeq" id="XP_016215139.1">
    <property type="nucleotide sequence ID" value="XM_016357050.1"/>
</dbReference>
<dbReference type="PANTHER" id="PTHR11136:SF0">
    <property type="entry name" value="DIHYDROFOLATE SYNTHETASE-RELATED"/>
    <property type="match status" value="1"/>
</dbReference>
<dbReference type="Pfam" id="PF08245">
    <property type="entry name" value="Mur_ligase_M"/>
    <property type="match status" value="1"/>
</dbReference>
<dbReference type="UniPathway" id="UPA00850"/>
<dbReference type="Gene3D" id="3.40.1190.10">
    <property type="entry name" value="Mur-like, catalytic domain"/>
    <property type="match status" value="1"/>
</dbReference>
<keyword evidence="6" id="KW-0460">Magnesium</keyword>
<dbReference type="NCBIfam" id="TIGR01499">
    <property type="entry name" value="folC"/>
    <property type="match status" value="1"/>
</dbReference>
<evidence type="ECO:0000256" key="4">
    <source>
        <dbReference type="ARBA" id="ARBA00022741"/>
    </source>
</evidence>
<dbReference type="Proteomes" id="UP000053259">
    <property type="component" value="Unassembled WGS sequence"/>
</dbReference>
<dbReference type="FunCoup" id="A0A0D2AFK6">
    <property type="interactions" value="181"/>
</dbReference>
<dbReference type="InParanoid" id="A0A0D2AFK6"/>
<dbReference type="AlphaFoldDB" id="A0A0D2AFK6"/>
<dbReference type="GO" id="GO:0046872">
    <property type="term" value="F:metal ion binding"/>
    <property type="evidence" value="ECO:0007669"/>
    <property type="project" value="UniProtKB-KW"/>
</dbReference>
<evidence type="ECO:0000256" key="6">
    <source>
        <dbReference type="ARBA" id="ARBA00022842"/>
    </source>
</evidence>
<evidence type="ECO:0000256" key="3">
    <source>
        <dbReference type="ARBA" id="ARBA00022723"/>
    </source>
</evidence>
<dbReference type="PANTHER" id="PTHR11136">
    <property type="entry name" value="FOLYLPOLYGLUTAMATE SYNTHASE-RELATED"/>
    <property type="match status" value="1"/>
</dbReference>
<dbReference type="GO" id="GO:0005524">
    <property type="term" value="F:ATP binding"/>
    <property type="evidence" value="ECO:0007669"/>
    <property type="project" value="UniProtKB-KW"/>
</dbReference>
<dbReference type="GeneID" id="27311775"/>
<keyword evidence="2" id="KW-0436">Ligase</keyword>
<keyword evidence="3" id="KW-0479">Metal-binding</keyword>
<dbReference type="STRING" id="253628.A0A0D2AFK6"/>
<dbReference type="SUPFAM" id="SSF53623">
    <property type="entry name" value="MurD-like peptide ligases, catalytic domain"/>
    <property type="match status" value="1"/>
</dbReference>
<dbReference type="PROSITE" id="PS01012">
    <property type="entry name" value="FOLYLPOLYGLU_SYNT_2"/>
    <property type="match status" value="1"/>
</dbReference>
<evidence type="ECO:0000259" key="7">
    <source>
        <dbReference type="Pfam" id="PF08245"/>
    </source>
</evidence>
<name>A0A0D2AFK6_9PEZI</name>
<comment type="similarity">
    <text evidence="1">Belongs to the folylpolyglutamate synthase family.</text>
</comment>
<reference evidence="8 9" key="1">
    <citation type="submission" date="2015-01" db="EMBL/GenBank/DDBJ databases">
        <title>The Genome Sequence of Ochroconis gallopava CBS43764.</title>
        <authorList>
            <consortium name="The Broad Institute Genomics Platform"/>
            <person name="Cuomo C."/>
            <person name="de Hoog S."/>
            <person name="Gorbushina A."/>
            <person name="Stielow B."/>
            <person name="Teixiera M."/>
            <person name="Abouelleil A."/>
            <person name="Chapman S.B."/>
            <person name="Priest M."/>
            <person name="Young S.K."/>
            <person name="Wortman J."/>
            <person name="Nusbaum C."/>
            <person name="Birren B."/>
        </authorList>
    </citation>
    <scope>NUCLEOTIDE SEQUENCE [LARGE SCALE GENOMIC DNA]</scope>
    <source>
        <strain evidence="8 9">CBS 43764</strain>
    </source>
</reference>
<accession>A0A0D2AFK6</accession>
<gene>
    <name evidence="8" type="ORF">PV09_03802</name>
</gene>
<dbReference type="EMBL" id="KN847538">
    <property type="protein sequence ID" value="KIW05270.1"/>
    <property type="molecule type" value="Genomic_DNA"/>
</dbReference>
<sequence length="443" mass="48887">MIQLGLRRAAQLFRNNPQPWRAVHVAGTNGKGTVCAYLSALLHSAGITCGRFTSPHLIDKWDCITINEKPVSETLFREVEANVLLRNREENIDATEFEVLTATAFDIFTHENVEVGVVEVGMGGRDDATNVLKSKSLTIITRIGLDHQAFLGNTVEEITRHKCGIFVKDVPVIYSAANPPSVVDVIQDAASNVGAGQLWAVDANSGLPTMEGDKWQQFLESIDGRDQQKIAVGQAWLAYRYLYSKLRSEDEHPEQNQLVMNQARDAIMNLQWPGRMQYLDIEALVPGAGQILLDGAHNVQAAETLAKVVDHELRVRDGQGISWVIGSTQGRDIAEYLRIILRPGDQIACVEFGPVDGMPWVKALSAEDIQKAALQTHPDIEVECFGNDITRALQWAVASKNQLARPSVVTGSLYLVSDLLRLLRQAGSDEHLLGPQRHNQDAH</sequence>
<evidence type="ECO:0000313" key="8">
    <source>
        <dbReference type="EMBL" id="KIW05270.1"/>
    </source>
</evidence>
<dbReference type="GO" id="GO:0008841">
    <property type="term" value="F:dihydrofolate synthase activity"/>
    <property type="evidence" value="ECO:0007669"/>
    <property type="project" value="TreeGrafter"/>
</dbReference>
<dbReference type="HOGENOM" id="CLU_015869_2_0_1"/>
<dbReference type="GO" id="GO:0005829">
    <property type="term" value="C:cytosol"/>
    <property type="evidence" value="ECO:0007669"/>
    <property type="project" value="TreeGrafter"/>
</dbReference>
<proteinExistence type="inferred from homology"/>
<dbReference type="SUPFAM" id="SSF53244">
    <property type="entry name" value="MurD-like peptide ligases, peptide-binding domain"/>
    <property type="match status" value="1"/>
</dbReference>
<dbReference type="OrthoDB" id="5212574at2759"/>